<dbReference type="GO" id="GO:0031012">
    <property type="term" value="C:extracellular matrix"/>
    <property type="evidence" value="ECO:0000250"/>
    <property type="project" value="FlyBase"/>
</dbReference>
<gene>
    <name evidence="3" type="primary">TwdlN</name>
    <name evidence="3" type="ORF">CG5476</name>
</gene>
<dbReference type="OrthoDB" id="7882304at2759"/>
<dbReference type="AGR" id="FB:FBgn0039441"/>
<accession>Q8SZ29</accession>
<name>Q8SZ29_DROME</name>
<dbReference type="AlphaFoldDB" id="Q8SZ29"/>
<protein>
    <submittedName>
        <fullName evidence="2">RE20092p</fullName>
    </submittedName>
</protein>
<dbReference type="GO" id="GO:0040003">
    <property type="term" value="P:chitin-based cuticle development"/>
    <property type="evidence" value="ECO:0000250"/>
    <property type="project" value="FlyBase"/>
</dbReference>
<reference evidence="2" key="1">
    <citation type="submission" date="2001-12" db="EMBL/GenBank/DDBJ databases">
        <authorList>
            <person name="Stapleton M."/>
            <person name="Brokstein P."/>
            <person name="Hong L."/>
            <person name="Agbayani A."/>
            <person name="Carlson J."/>
            <person name="Champe M."/>
            <person name="Chavez C."/>
            <person name="Dorsett V."/>
            <person name="Dresnek D."/>
            <person name="Farfan D."/>
            <person name="Frise E."/>
            <person name="George R."/>
            <person name="Gonzalez M."/>
            <person name="Guarin H."/>
            <person name="Kronmiller B."/>
            <person name="Li P."/>
            <person name="Liao G."/>
            <person name="Miranda A."/>
            <person name="Mungall C.J."/>
            <person name="Nunoo J."/>
            <person name="Pacleb J."/>
            <person name="Paragas V."/>
            <person name="Park S."/>
            <person name="Patel S."/>
            <person name="Phouanenavong S."/>
            <person name="Wan K."/>
            <person name="Yu C."/>
            <person name="Lewis S.E."/>
            <person name="Rubin G.M."/>
            <person name="Celniker S."/>
        </authorList>
    </citation>
    <scope>NUCLEOTIDE SEQUENCE</scope>
    <source>
        <strain evidence="2">Berkeley</strain>
    </source>
</reference>
<evidence type="ECO:0000256" key="1">
    <source>
        <dbReference type="SAM" id="MobiDB-lite"/>
    </source>
</evidence>
<organism evidence="2">
    <name type="scientific">Drosophila melanogaster</name>
    <name type="common">Fruit fly</name>
    <dbReference type="NCBI Taxonomy" id="7227"/>
    <lineage>
        <taxon>Eukaryota</taxon>
        <taxon>Metazoa</taxon>
        <taxon>Ecdysozoa</taxon>
        <taxon>Arthropoda</taxon>
        <taxon>Hexapoda</taxon>
        <taxon>Insecta</taxon>
        <taxon>Pterygota</taxon>
        <taxon>Neoptera</taxon>
        <taxon>Endopterygota</taxon>
        <taxon>Diptera</taxon>
        <taxon>Brachycera</taxon>
        <taxon>Muscomorpha</taxon>
        <taxon>Ephydroidea</taxon>
        <taxon>Drosophilidae</taxon>
        <taxon>Drosophila</taxon>
        <taxon>Sophophora</taxon>
    </lineage>
</organism>
<evidence type="ECO:0000313" key="3">
    <source>
        <dbReference type="FlyBase" id="FBgn0039441"/>
    </source>
</evidence>
<dbReference type="GO" id="GO:0005214">
    <property type="term" value="F:structural constituent of chitin-based cuticle"/>
    <property type="evidence" value="ECO:0000250"/>
    <property type="project" value="FlyBase"/>
</dbReference>
<evidence type="ECO:0000313" key="2">
    <source>
        <dbReference type="EMBL" id="AAL48785.1"/>
    </source>
</evidence>
<feature type="region of interest" description="Disordered" evidence="1">
    <location>
        <begin position="1"/>
        <end position="30"/>
    </location>
</feature>
<dbReference type="EMBL" id="AY071163">
    <property type="protein sequence ID" value="AAL48785.1"/>
    <property type="molecule type" value="mRNA"/>
</dbReference>
<proteinExistence type="evidence at transcript level"/>
<dbReference type="GO" id="GO:0010171">
    <property type="term" value="P:body morphogenesis"/>
    <property type="evidence" value="ECO:0000250"/>
    <property type="project" value="FlyBase"/>
</dbReference>
<sequence length="30" mass="3270">MLPTPSAPSSRSTTNWEDPLRLSTAELPTL</sequence>
<feature type="compositionally biased region" description="Low complexity" evidence="1">
    <location>
        <begin position="1"/>
        <end position="14"/>
    </location>
</feature>
<dbReference type="FlyBase" id="FBgn0039441">
    <property type="gene designation" value="TwdlN"/>
</dbReference>